<dbReference type="Proteomes" id="UP001500928">
    <property type="component" value="Unassembled WGS sequence"/>
</dbReference>
<evidence type="ECO:0000313" key="1">
    <source>
        <dbReference type="EMBL" id="GAA4811053.1"/>
    </source>
</evidence>
<gene>
    <name evidence="1" type="ORF">GCM10023200_56070</name>
</gene>
<dbReference type="EMBL" id="BAABHO010000073">
    <property type="protein sequence ID" value="GAA4811053.1"/>
    <property type="molecule type" value="Genomic_DNA"/>
</dbReference>
<comment type="caution">
    <text evidence="1">The sequence shown here is derived from an EMBL/GenBank/DDBJ whole genome shotgun (WGS) entry which is preliminary data.</text>
</comment>
<protein>
    <submittedName>
        <fullName evidence="1">Uncharacterized protein</fullName>
    </submittedName>
</protein>
<name>A0ABP9CH28_9PSEU</name>
<keyword evidence="2" id="KW-1185">Reference proteome</keyword>
<accession>A0ABP9CH28</accession>
<organism evidence="1 2">
    <name type="scientific">Actinomycetospora chlora</name>
    <dbReference type="NCBI Taxonomy" id="663608"/>
    <lineage>
        <taxon>Bacteria</taxon>
        <taxon>Bacillati</taxon>
        <taxon>Actinomycetota</taxon>
        <taxon>Actinomycetes</taxon>
        <taxon>Pseudonocardiales</taxon>
        <taxon>Pseudonocardiaceae</taxon>
        <taxon>Actinomycetospora</taxon>
    </lineage>
</organism>
<sequence length="40" mass="4607">MLGHANHPTVLGLFDRIRELLSERDLQPATLDELFGTHRH</sequence>
<reference evidence="2" key="1">
    <citation type="journal article" date="2019" name="Int. J. Syst. Evol. Microbiol.">
        <title>The Global Catalogue of Microorganisms (GCM) 10K type strain sequencing project: providing services to taxonomists for standard genome sequencing and annotation.</title>
        <authorList>
            <consortium name="The Broad Institute Genomics Platform"/>
            <consortium name="The Broad Institute Genome Sequencing Center for Infectious Disease"/>
            <person name="Wu L."/>
            <person name="Ma J."/>
        </authorList>
    </citation>
    <scope>NUCLEOTIDE SEQUENCE [LARGE SCALE GENOMIC DNA]</scope>
    <source>
        <strain evidence="2">JCM 17979</strain>
    </source>
</reference>
<evidence type="ECO:0000313" key="2">
    <source>
        <dbReference type="Proteomes" id="UP001500928"/>
    </source>
</evidence>
<proteinExistence type="predicted"/>